<dbReference type="EMBL" id="JANPWB010000012">
    <property type="protein sequence ID" value="KAJ1114137.1"/>
    <property type="molecule type" value="Genomic_DNA"/>
</dbReference>
<evidence type="ECO:0000313" key="2">
    <source>
        <dbReference type="EMBL" id="KAJ1114137.1"/>
    </source>
</evidence>
<accession>A0AAV7NHU0</accession>
<comment type="caution">
    <text evidence="2">The sequence shown here is derived from an EMBL/GenBank/DDBJ whole genome shotgun (WGS) entry which is preliminary data.</text>
</comment>
<organism evidence="2 3">
    <name type="scientific">Pleurodeles waltl</name>
    <name type="common">Iberian ribbed newt</name>
    <dbReference type="NCBI Taxonomy" id="8319"/>
    <lineage>
        <taxon>Eukaryota</taxon>
        <taxon>Metazoa</taxon>
        <taxon>Chordata</taxon>
        <taxon>Craniata</taxon>
        <taxon>Vertebrata</taxon>
        <taxon>Euteleostomi</taxon>
        <taxon>Amphibia</taxon>
        <taxon>Batrachia</taxon>
        <taxon>Caudata</taxon>
        <taxon>Salamandroidea</taxon>
        <taxon>Salamandridae</taxon>
        <taxon>Pleurodelinae</taxon>
        <taxon>Pleurodeles</taxon>
    </lineage>
</organism>
<dbReference type="Proteomes" id="UP001066276">
    <property type="component" value="Chromosome 8"/>
</dbReference>
<feature type="region of interest" description="Disordered" evidence="1">
    <location>
        <begin position="28"/>
        <end position="56"/>
    </location>
</feature>
<reference evidence="2" key="1">
    <citation type="journal article" date="2022" name="bioRxiv">
        <title>Sequencing and chromosome-scale assembly of the giantPleurodeles waltlgenome.</title>
        <authorList>
            <person name="Brown T."/>
            <person name="Elewa A."/>
            <person name="Iarovenko S."/>
            <person name="Subramanian E."/>
            <person name="Araus A.J."/>
            <person name="Petzold A."/>
            <person name="Susuki M."/>
            <person name="Suzuki K.-i.T."/>
            <person name="Hayashi T."/>
            <person name="Toyoda A."/>
            <person name="Oliveira C."/>
            <person name="Osipova E."/>
            <person name="Leigh N.D."/>
            <person name="Simon A."/>
            <person name="Yun M.H."/>
        </authorList>
    </citation>
    <scope>NUCLEOTIDE SEQUENCE</scope>
    <source>
        <strain evidence="2">20211129_DDA</strain>
        <tissue evidence="2">Liver</tissue>
    </source>
</reference>
<gene>
    <name evidence="2" type="ORF">NDU88_002376</name>
</gene>
<keyword evidence="3" id="KW-1185">Reference proteome</keyword>
<proteinExistence type="predicted"/>
<sequence length="100" mass="10607">MQESFGWHGLLQEDGRCQLAPLREESCNLTSSEPRGDDEVPPKLEATGHCSSHGGSCPRGTGLVEHCVGPSRKCAAYRSTGPKALNFLHLLHGAPIAGPC</sequence>
<name>A0AAV7NHU0_PLEWA</name>
<evidence type="ECO:0000313" key="3">
    <source>
        <dbReference type="Proteomes" id="UP001066276"/>
    </source>
</evidence>
<protein>
    <submittedName>
        <fullName evidence="2">Uncharacterized protein</fullName>
    </submittedName>
</protein>
<dbReference type="AlphaFoldDB" id="A0AAV7NHU0"/>
<evidence type="ECO:0000256" key="1">
    <source>
        <dbReference type="SAM" id="MobiDB-lite"/>
    </source>
</evidence>